<dbReference type="InterPro" id="IPR019277">
    <property type="entry name" value="DUF2304"/>
</dbReference>
<dbReference type="Proteomes" id="UP000246018">
    <property type="component" value="Unassembled WGS sequence"/>
</dbReference>
<dbReference type="Pfam" id="PF10066">
    <property type="entry name" value="DUF2304"/>
    <property type="match status" value="1"/>
</dbReference>
<dbReference type="EMBL" id="QDGZ01000008">
    <property type="protein sequence ID" value="PVG81370.1"/>
    <property type="molecule type" value="Genomic_DNA"/>
</dbReference>
<feature type="transmembrane region" description="Helical" evidence="1">
    <location>
        <begin position="35"/>
        <end position="56"/>
    </location>
</feature>
<feature type="transmembrane region" description="Helical" evidence="1">
    <location>
        <begin position="6"/>
        <end position="23"/>
    </location>
</feature>
<sequence>MTSATVLGVLGALVVMVTLFEMLRRRRLREKYALLWFLIAVTALLAAVVPGLLLAITDLLGIALPLNLALFVGILVLFLMTLQHSSDLGRLEERSRTLAEEVAVLRLEVEQRRKEQQAERDAPAEDE</sequence>
<keyword evidence="1" id="KW-0472">Membrane</keyword>
<gene>
    <name evidence="2" type="ORF">DDE18_17945</name>
</gene>
<keyword evidence="1" id="KW-1133">Transmembrane helix</keyword>
<evidence type="ECO:0000256" key="1">
    <source>
        <dbReference type="SAM" id="Phobius"/>
    </source>
</evidence>
<proteinExistence type="predicted"/>
<reference evidence="2 3" key="1">
    <citation type="submission" date="2018-04" db="EMBL/GenBank/DDBJ databases">
        <title>Genome of Nocardioides gansuensis WSJ-1.</title>
        <authorList>
            <person name="Wu S."/>
            <person name="Wang G."/>
        </authorList>
    </citation>
    <scope>NUCLEOTIDE SEQUENCE [LARGE SCALE GENOMIC DNA]</scope>
    <source>
        <strain evidence="2 3">WSJ-1</strain>
    </source>
</reference>
<keyword evidence="3" id="KW-1185">Reference proteome</keyword>
<comment type="caution">
    <text evidence="2">The sequence shown here is derived from an EMBL/GenBank/DDBJ whole genome shotgun (WGS) entry which is preliminary data.</text>
</comment>
<feature type="transmembrane region" description="Helical" evidence="1">
    <location>
        <begin position="62"/>
        <end position="82"/>
    </location>
</feature>
<evidence type="ECO:0000313" key="2">
    <source>
        <dbReference type="EMBL" id="PVG81370.1"/>
    </source>
</evidence>
<organism evidence="2 3">
    <name type="scientific">Nocardioides gansuensis</name>
    <dbReference type="NCBI Taxonomy" id="2138300"/>
    <lineage>
        <taxon>Bacteria</taxon>
        <taxon>Bacillati</taxon>
        <taxon>Actinomycetota</taxon>
        <taxon>Actinomycetes</taxon>
        <taxon>Propionibacteriales</taxon>
        <taxon>Nocardioidaceae</taxon>
        <taxon>Nocardioides</taxon>
    </lineage>
</organism>
<protein>
    <submittedName>
        <fullName evidence="2">DUF2304 domain-containing protein</fullName>
    </submittedName>
</protein>
<dbReference type="RefSeq" id="WP_116573653.1">
    <property type="nucleotide sequence ID" value="NZ_QDGZ01000008.1"/>
</dbReference>
<evidence type="ECO:0000313" key="3">
    <source>
        <dbReference type="Proteomes" id="UP000246018"/>
    </source>
</evidence>
<dbReference type="AlphaFoldDB" id="A0A2T8F6N5"/>
<name>A0A2T8F6N5_9ACTN</name>
<keyword evidence="1" id="KW-0812">Transmembrane</keyword>
<accession>A0A2T8F6N5</accession>